<dbReference type="Gene3D" id="3.30.420.110">
    <property type="entry name" value="MutS, connector domain"/>
    <property type="match status" value="1"/>
</dbReference>
<dbReference type="FunFam" id="3.40.50.300:FF:001238">
    <property type="entry name" value="DNA mismatch repair protein"/>
    <property type="match status" value="1"/>
</dbReference>
<dbReference type="SMART" id="SM00534">
    <property type="entry name" value="MUTSac"/>
    <property type="match status" value="1"/>
</dbReference>
<dbReference type="InterPro" id="IPR045076">
    <property type="entry name" value="MutS"/>
</dbReference>
<dbReference type="PROSITE" id="PS00486">
    <property type="entry name" value="DNA_MISMATCH_REPAIR_2"/>
    <property type="match status" value="1"/>
</dbReference>
<evidence type="ECO:0000313" key="11">
    <source>
        <dbReference type="Proteomes" id="UP001201163"/>
    </source>
</evidence>
<dbReference type="Proteomes" id="UP001201163">
    <property type="component" value="Unassembled WGS sequence"/>
</dbReference>
<dbReference type="Gene3D" id="3.40.50.300">
    <property type="entry name" value="P-loop containing nucleotide triphosphate hydrolases"/>
    <property type="match status" value="1"/>
</dbReference>
<dbReference type="Pfam" id="PF05188">
    <property type="entry name" value="MutS_II"/>
    <property type="match status" value="1"/>
</dbReference>
<keyword evidence="6" id="KW-0234">DNA repair</keyword>
<dbReference type="SUPFAM" id="SSF52540">
    <property type="entry name" value="P-loop containing nucleoside triphosphate hydrolases"/>
    <property type="match status" value="1"/>
</dbReference>
<evidence type="ECO:0000256" key="8">
    <source>
        <dbReference type="SAM" id="MobiDB-lite"/>
    </source>
</evidence>
<dbReference type="PANTHER" id="PTHR11361">
    <property type="entry name" value="DNA MISMATCH REPAIR PROTEIN MUTS FAMILY MEMBER"/>
    <property type="match status" value="1"/>
</dbReference>
<evidence type="ECO:0000256" key="1">
    <source>
        <dbReference type="ARBA" id="ARBA00006271"/>
    </source>
</evidence>
<comment type="similarity">
    <text evidence="1">Belongs to the DNA mismatch repair MutS family.</text>
</comment>
<protein>
    <submittedName>
        <fullName evidence="10">Muts domain V-domain-containing protein</fullName>
    </submittedName>
</protein>
<dbReference type="InterPro" id="IPR007695">
    <property type="entry name" value="DNA_mismatch_repair_MutS-lik_N"/>
</dbReference>
<reference evidence="10" key="1">
    <citation type="submission" date="2022-01" db="EMBL/GenBank/DDBJ databases">
        <title>Comparative genomics reveals a dynamic genome evolution in the ectomycorrhizal milk-cap (Lactarius) mushrooms.</title>
        <authorList>
            <consortium name="DOE Joint Genome Institute"/>
            <person name="Lebreton A."/>
            <person name="Tang N."/>
            <person name="Kuo A."/>
            <person name="LaButti K."/>
            <person name="Drula E."/>
            <person name="Barry K."/>
            <person name="Clum A."/>
            <person name="Lipzen A."/>
            <person name="Mousain D."/>
            <person name="Ng V."/>
            <person name="Wang R."/>
            <person name="Wang X."/>
            <person name="Dai Y."/>
            <person name="Henrissat B."/>
            <person name="Grigoriev I.V."/>
            <person name="Guerin-Laguette A."/>
            <person name="Yu F."/>
            <person name="Martin F.M."/>
        </authorList>
    </citation>
    <scope>NUCLEOTIDE SEQUENCE</scope>
    <source>
        <strain evidence="10">QP</strain>
    </source>
</reference>
<keyword evidence="4" id="KW-0067">ATP-binding</keyword>
<dbReference type="GO" id="GO:0140664">
    <property type="term" value="F:ATP-dependent DNA damage sensor activity"/>
    <property type="evidence" value="ECO:0007669"/>
    <property type="project" value="InterPro"/>
</dbReference>
<evidence type="ECO:0000256" key="5">
    <source>
        <dbReference type="ARBA" id="ARBA00023125"/>
    </source>
</evidence>
<evidence type="ECO:0000256" key="7">
    <source>
        <dbReference type="SAM" id="Coils"/>
    </source>
</evidence>
<dbReference type="InterPro" id="IPR027417">
    <property type="entry name" value="P-loop_NTPase"/>
</dbReference>
<dbReference type="SUPFAM" id="SSF55271">
    <property type="entry name" value="DNA repair protein MutS, domain I"/>
    <property type="match status" value="1"/>
</dbReference>
<feature type="region of interest" description="Disordered" evidence="8">
    <location>
        <begin position="241"/>
        <end position="261"/>
    </location>
</feature>
<gene>
    <name evidence="10" type="ORF">EDB92DRAFT_1793073</name>
</gene>
<dbReference type="GO" id="GO:0005739">
    <property type="term" value="C:mitochondrion"/>
    <property type="evidence" value="ECO:0007669"/>
    <property type="project" value="TreeGrafter"/>
</dbReference>
<sequence length="919" mass="102184">MVAKGFIQRISTDGLPGLRPRNQLATEILENLAKFPHCILLTRVGQFYESYFDQAAEVARLLNIKLTSRKWDNQTVLMCGFPLIHLQKHLNTLVQQSNRFVALSEEFARPGPPGTRPLFDRRVVRIVTPGTLIDEPFLNHYENNYLLAISSDASRLLEGHDDVGLAWIDVSTGEFFTKYTTMEYLHDDVTRIRPREVVLTKKMESVDSCPVRAIVQRECPVVSYSDTVTPTPPQPLVQSVLASDSVSEHAEPPTTSTLSSHETSAVNLLTSYLRLNLLEFMPDLSAPNKEVAEARMEIDAHTLKSLEIQEGIQEGGTSGTLLGCVKKTVTGGGTRLLTRWLCSPSASLSEINARQSLVAFFHARPHLRRDFHERLRGIDDVTRTVQKFLLGRGSTSDIAAISTAISIWSFIKGRILLERELQLREQNNHLDPEWASVDALTLRMEDLTELARKIQTALDSATIQGSSETFEEDAILAQEQWQQGHRWSINPEFSEELSALHTRFQGLLKQREDLESDLQRHYNAPSLTLRSSPLHGLHVHVAKSKRDAAKVKASPAFTLIAESNSTCCLFHQGWAQVGSELLETSQNIASVEKAAFEALRNEVKMHETQLRRNARVIDELDVTLGFASLASDMHFTRPNMIDDCTFHVVNGRHPTVEIGLLSSGRMFTPNTVSLSPDSQLHIITGPNMAGKSTLLRQTALIAILAQSGSFVPADYAQVGIVDRLFSRIGAKDDLFRDRSTFMVEMQEAADILKKATPRSLVIMDEVGRGTSVRDGLAIAFAVVRHLYFKNNCRALFATHFHELSDMLGCTSDHRGAGPFGRIGFFCTDVQETEDFSILTTPLSSLDSFAYSHRLRPGVNKESHGLKVAQLAGMPPSTVAVAREIMARLKSDDVWIPPLRQDALQALGKSQIPGAASFEL</sequence>
<dbReference type="InterPro" id="IPR000432">
    <property type="entry name" value="DNA_mismatch_repair_MutS_C"/>
</dbReference>
<evidence type="ECO:0000259" key="9">
    <source>
        <dbReference type="PROSITE" id="PS00486"/>
    </source>
</evidence>
<dbReference type="SUPFAM" id="SSF53150">
    <property type="entry name" value="DNA repair protein MutS, domain II"/>
    <property type="match status" value="1"/>
</dbReference>
<evidence type="ECO:0000313" key="10">
    <source>
        <dbReference type="EMBL" id="KAH8997455.1"/>
    </source>
</evidence>
<dbReference type="InterPro" id="IPR017261">
    <property type="entry name" value="DNA_mismatch_repair_MutS/MSH"/>
</dbReference>
<feature type="coiled-coil region" evidence="7">
    <location>
        <begin position="437"/>
        <end position="464"/>
    </location>
</feature>
<dbReference type="InterPro" id="IPR036187">
    <property type="entry name" value="DNA_mismatch_repair_MutS_sf"/>
</dbReference>
<dbReference type="GO" id="GO:0043504">
    <property type="term" value="P:mitochondrial DNA repair"/>
    <property type="evidence" value="ECO:0007669"/>
    <property type="project" value="TreeGrafter"/>
</dbReference>
<accession>A0AAD4QGE9</accession>
<dbReference type="PIRSF" id="PIRSF037677">
    <property type="entry name" value="DNA_mis_repair_Msh6"/>
    <property type="match status" value="1"/>
</dbReference>
<dbReference type="GO" id="GO:0030983">
    <property type="term" value="F:mismatched DNA binding"/>
    <property type="evidence" value="ECO:0007669"/>
    <property type="project" value="InterPro"/>
</dbReference>
<evidence type="ECO:0000256" key="4">
    <source>
        <dbReference type="ARBA" id="ARBA00022840"/>
    </source>
</evidence>
<dbReference type="GO" id="GO:0006298">
    <property type="term" value="P:mismatch repair"/>
    <property type="evidence" value="ECO:0007669"/>
    <property type="project" value="InterPro"/>
</dbReference>
<dbReference type="Pfam" id="PF01624">
    <property type="entry name" value="MutS_I"/>
    <property type="match status" value="1"/>
</dbReference>
<dbReference type="NCBIfam" id="NF003810">
    <property type="entry name" value="PRK05399.1"/>
    <property type="match status" value="1"/>
</dbReference>
<dbReference type="Pfam" id="PF00488">
    <property type="entry name" value="MutS_V"/>
    <property type="match status" value="1"/>
</dbReference>
<dbReference type="Gene3D" id="3.40.1170.10">
    <property type="entry name" value="DNA repair protein MutS, domain I"/>
    <property type="match status" value="1"/>
</dbReference>
<keyword evidence="3" id="KW-0227">DNA damage</keyword>
<dbReference type="SUPFAM" id="SSF48334">
    <property type="entry name" value="DNA repair protein MutS, domain III"/>
    <property type="match status" value="1"/>
</dbReference>
<proteinExistence type="inferred from homology"/>
<dbReference type="GO" id="GO:0005524">
    <property type="term" value="F:ATP binding"/>
    <property type="evidence" value="ECO:0007669"/>
    <property type="project" value="UniProtKB-KW"/>
</dbReference>
<organism evidence="10 11">
    <name type="scientific">Lactarius akahatsu</name>
    <dbReference type="NCBI Taxonomy" id="416441"/>
    <lineage>
        <taxon>Eukaryota</taxon>
        <taxon>Fungi</taxon>
        <taxon>Dikarya</taxon>
        <taxon>Basidiomycota</taxon>
        <taxon>Agaricomycotina</taxon>
        <taxon>Agaricomycetes</taxon>
        <taxon>Russulales</taxon>
        <taxon>Russulaceae</taxon>
        <taxon>Lactarius</taxon>
    </lineage>
</organism>
<dbReference type="EMBL" id="JAKELL010000007">
    <property type="protein sequence ID" value="KAH8997455.1"/>
    <property type="molecule type" value="Genomic_DNA"/>
</dbReference>
<evidence type="ECO:0000256" key="3">
    <source>
        <dbReference type="ARBA" id="ARBA00022763"/>
    </source>
</evidence>
<dbReference type="InterPro" id="IPR007860">
    <property type="entry name" value="DNA_mmatch_repair_MutS_con_dom"/>
</dbReference>
<keyword evidence="5" id="KW-0238">DNA-binding</keyword>
<feature type="domain" description="DNA mismatch repair proteins mutS family" evidence="9">
    <location>
        <begin position="759"/>
        <end position="775"/>
    </location>
</feature>
<dbReference type="Pfam" id="PF05192">
    <property type="entry name" value="MutS_III"/>
    <property type="match status" value="1"/>
</dbReference>
<keyword evidence="2" id="KW-0547">Nucleotide-binding</keyword>
<dbReference type="SMART" id="SM00533">
    <property type="entry name" value="MUTSd"/>
    <property type="match status" value="1"/>
</dbReference>
<keyword evidence="7" id="KW-0175">Coiled coil</keyword>
<evidence type="ECO:0000256" key="6">
    <source>
        <dbReference type="ARBA" id="ARBA00023204"/>
    </source>
</evidence>
<dbReference type="Gene3D" id="1.10.1420.10">
    <property type="match status" value="2"/>
</dbReference>
<dbReference type="InterPro" id="IPR016151">
    <property type="entry name" value="DNA_mismatch_repair_MutS_N"/>
</dbReference>
<keyword evidence="11" id="KW-1185">Reference proteome</keyword>
<comment type="caution">
    <text evidence="10">The sequence shown here is derived from an EMBL/GenBank/DDBJ whole genome shotgun (WGS) entry which is preliminary data.</text>
</comment>
<evidence type="ECO:0000256" key="2">
    <source>
        <dbReference type="ARBA" id="ARBA00022741"/>
    </source>
</evidence>
<dbReference type="GO" id="GO:0005634">
    <property type="term" value="C:nucleus"/>
    <property type="evidence" value="ECO:0007669"/>
    <property type="project" value="TreeGrafter"/>
</dbReference>
<dbReference type="InterPro" id="IPR007696">
    <property type="entry name" value="DNA_mismatch_repair_MutS_core"/>
</dbReference>
<dbReference type="InterPro" id="IPR036678">
    <property type="entry name" value="MutS_con_dom_sf"/>
</dbReference>
<name>A0AAD4QGE9_9AGAM</name>
<dbReference type="PANTHER" id="PTHR11361:SF34">
    <property type="entry name" value="DNA MISMATCH REPAIR PROTEIN MSH1, MITOCHONDRIAL"/>
    <property type="match status" value="1"/>
</dbReference>
<dbReference type="AlphaFoldDB" id="A0AAD4QGE9"/>